<dbReference type="FunFam" id="3.90.226.10:FF:000024">
    <property type="entry name" value="Delta3,5-delta2,4-dienoyl-CoA isomerase"/>
    <property type="match status" value="1"/>
</dbReference>
<evidence type="ECO:0000256" key="2">
    <source>
        <dbReference type="ARBA" id="ARBA00004685"/>
    </source>
</evidence>
<dbReference type="InterPro" id="IPR001753">
    <property type="entry name" value="Enoyl-CoA_hydra/iso"/>
</dbReference>
<dbReference type="UniPathway" id="UPA00659"/>
<dbReference type="SUPFAM" id="SSF52096">
    <property type="entry name" value="ClpP/crotonase"/>
    <property type="match status" value="1"/>
</dbReference>
<evidence type="ECO:0000256" key="1">
    <source>
        <dbReference type="ARBA" id="ARBA00004275"/>
    </source>
</evidence>
<evidence type="ECO:0000256" key="7">
    <source>
        <dbReference type="ARBA" id="ARBA00023026"/>
    </source>
</evidence>
<dbReference type="PANTHER" id="PTHR43149:SF1">
    <property type="entry name" value="DELTA(3,5)-DELTA(2,4)-DIENOYL-COA ISOMERASE, MITOCHONDRIAL"/>
    <property type="match status" value="1"/>
</dbReference>
<dbReference type="Proteomes" id="UP000800040">
    <property type="component" value="Unassembled WGS sequence"/>
</dbReference>
<dbReference type="Gene3D" id="1.10.12.10">
    <property type="entry name" value="Lyase 2-enoyl-coa Hydratase, Chain A, domain 2"/>
    <property type="match status" value="1"/>
</dbReference>
<evidence type="ECO:0000256" key="10">
    <source>
        <dbReference type="ARBA" id="ARBA00023235"/>
    </source>
</evidence>
<name>A0A6A5KBB8_9PLEO</name>
<dbReference type="Gene3D" id="3.90.226.10">
    <property type="entry name" value="2-enoyl-CoA Hydratase, Chain A, domain 1"/>
    <property type="match status" value="1"/>
</dbReference>
<evidence type="ECO:0000256" key="8">
    <source>
        <dbReference type="ARBA" id="ARBA00023098"/>
    </source>
</evidence>
<dbReference type="PANTHER" id="PTHR43149">
    <property type="entry name" value="ENOYL-COA HYDRATASE"/>
    <property type="match status" value="1"/>
</dbReference>
<keyword evidence="5" id="KW-0276">Fatty acid metabolism</keyword>
<reference evidence="11" key="1">
    <citation type="submission" date="2020-01" db="EMBL/GenBank/DDBJ databases">
        <authorList>
            <consortium name="DOE Joint Genome Institute"/>
            <person name="Haridas S."/>
            <person name="Albert R."/>
            <person name="Binder M."/>
            <person name="Bloem J."/>
            <person name="Labutti K."/>
            <person name="Salamov A."/>
            <person name="Andreopoulos B."/>
            <person name="Baker S.E."/>
            <person name="Barry K."/>
            <person name="Bills G."/>
            <person name="Bluhm B.H."/>
            <person name="Cannon C."/>
            <person name="Castanera R."/>
            <person name="Culley D.E."/>
            <person name="Daum C."/>
            <person name="Ezra D."/>
            <person name="Gonzalez J.B."/>
            <person name="Henrissat B."/>
            <person name="Kuo A."/>
            <person name="Liang C."/>
            <person name="Lipzen A."/>
            <person name="Lutzoni F."/>
            <person name="Magnuson J."/>
            <person name="Mondo S."/>
            <person name="Nolan M."/>
            <person name="Ohm R."/>
            <person name="Pangilinan J."/>
            <person name="Park H.-J."/>
            <person name="Ramirez L."/>
            <person name="Alfaro M."/>
            <person name="Sun H."/>
            <person name="Tritt A."/>
            <person name="Yoshinaga Y."/>
            <person name="Zwiers L.-H."/>
            <person name="Turgeon B.G."/>
            <person name="Goodwin S.B."/>
            <person name="Spatafora J.W."/>
            <person name="Crous P.W."/>
            <person name="Grigoriev I.V."/>
        </authorList>
    </citation>
    <scope>NUCLEOTIDE SEQUENCE</scope>
    <source>
        <strain evidence="11">P77</strain>
    </source>
</reference>
<evidence type="ECO:0000256" key="9">
    <source>
        <dbReference type="ARBA" id="ARBA00023140"/>
    </source>
</evidence>
<dbReference type="InterPro" id="IPR029045">
    <property type="entry name" value="ClpP/crotonase-like_dom_sf"/>
</dbReference>
<organism evidence="11 12">
    <name type="scientific">Decorospora gaudefroyi</name>
    <dbReference type="NCBI Taxonomy" id="184978"/>
    <lineage>
        <taxon>Eukaryota</taxon>
        <taxon>Fungi</taxon>
        <taxon>Dikarya</taxon>
        <taxon>Ascomycota</taxon>
        <taxon>Pezizomycotina</taxon>
        <taxon>Dothideomycetes</taxon>
        <taxon>Pleosporomycetidae</taxon>
        <taxon>Pleosporales</taxon>
        <taxon>Pleosporineae</taxon>
        <taxon>Pleosporaceae</taxon>
        <taxon>Decorospora</taxon>
    </lineage>
</organism>
<sequence>MADPQDSYEYKYFNVTFPSEHVAHVEINRPEKLNAFVEVMWQNLSKIFTRLSTNPTIRAILLTGAGPRAFTSGLDVVAASQGGTFDHNDNSQDVARRAVALRRHAIEFQACITAVEKCEKPVIALLHGLAYGLAIDIALAADIRLCTNTTQMSVREVDIGIAADIGTLSRLPHAVGSLSWAKEVCLTGRVFGADEALRVGLVSGVGKDKGEAVEMGLQMAEVIAAKSPVAVVGTKEILNYSKDRTVEEGLRYTAVWNSAMLQTEDIKSAMLSGLQKTTPKFSKL</sequence>
<comment type="pathway">
    <text evidence="3">Lipid metabolism; fatty acid beta-oxidation.</text>
</comment>
<evidence type="ECO:0000256" key="6">
    <source>
        <dbReference type="ARBA" id="ARBA00022990"/>
    </source>
</evidence>
<dbReference type="AlphaFoldDB" id="A0A6A5KBB8"/>
<keyword evidence="8" id="KW-0443">Lipid metabolism</keyword>
<dbReference type="EMBL" id="ML975355">
    <property type="protein sequence ID" value="KAF1831734.1"/>
    <property type="molecule type" value="Genomic_DNA"/>
</dbReference>
<dbReference type="GO" id="GO:0005739">
    <property type="term" value="C:mitochondrion"/>
    <property type="evidence" value="ECO:0007669"/>
    <property type="project" value="TreeGrafter"/>
</dbReference>
<keyword evidence="7" id="KW-0843">Virulence</keyword>
<dbReference type="GO" id="GO:0005777">
    <property type="term" value="C:peroxisome"/>
    <property type="evidence" value="ECO:0007669"/>
    <property type="project" value="UniProtKB-SubCell"/>
</dbReference>
<protein>
    <submittedName>
        <fullName evidence="11">ClpP/crotonase</fullName>
    </submittedName>
</protein>
<comment type="similarity">
    <text evidence="4">Belongs to the enoyl-CoA hydratase/isomerase family.</text>
</comment>
<evidence type="ECO:0000313" key="11">
    <source>
        <dbReference type="EMBL" id="KAF1831734.1"/>
    </source>
</evidence>
<dbReference type="InterPro" id="IPR045002">
    <property type="entry name" value="Ech1-like"/>
</dbReference>
<keyword evidence="10" id="KW-0413">Isomerase</keyword>
<evidence type="ECO:0000313" key="12">
    <source>
        <dbReference type="Proteomes" id="UP000800040"/>
    </source>
</evidence>
<dbReference type="GO" id="GO:0051750">
    <property type="term" value="F:delta(3,5)-delta(2,4)-dienoyl-CoA isomerase activity"/>
    <property type="evidence" value="ECO:0007669"/>
    <property type="project" value="TreeGrafter"/>
</dbReference>
<comment type="pathway">
    <text evidence="2">Mycotoxin biosynthesis.</text>
</comment>
<accession>A0A6A5KBB8</accession>
<dbReference type="GO" id="GO:0006635">
    <property type="term" value="P:fatty acid beta-oxidation"/>
    <property type="evidence" value="ECO:0007669"/>
    <property type="project" value="UniProtKB-UniPathway"/>
</dbReference>
<dbReference type="OrthoDB" id="14970at2759"/>
<evidence type="ECO:0000256" key="5">
    <source>
        <dbReference type="ARBA" id="ARBA00022832"/>
    </source>
</evidence>
<gene>
    <name evidence="11" type="ORF">BDW02DRAFT_571709</name>
</gene>
<evidence type="ECO:0000256" key="4">
    <source>
        <dbReference type="ARBA" id="ARBA00005254"/>
    </source>
</evidence>
<comment type="subcellular location">
    <subcellularLocation>
        <location evidence="1">Peroxisome</location>
    </subcellularLocation>
</comment>
<dbReference type="Pfam" id="PF00378">
    <property type="entry name" value="ECH_1"/>
    <property type="match status" value="1"/>
</dbReference>
<dbReference type="CDD" id="cd06558">
    <property type="entry name" value="crotonase-like"/>
    <property type="match status" value="1"/>
</dbReference>
<keyword evidence="6" id="KW-0007">Acetylation</keyword>
<dbReference type="InterPro" id="IPR014748">
    <property type="entry name" value="Enoyl-CoA_hydra_C"/>
</dbReference>
<proteinExistence type="inferred from homology"/>
<keyword evidence="9" id="KW-0576">Peroxisome</keyword>
<evidence type="ECO:0000256" key="3">
    <source>
        <dbReference type="ARBA" id="ARBA00005005"/>
    </source>
</evidence>
<keyword evidence="12" id="KW-1185">Reference proteome</keyword>
<dbReference type="FunFam" id="1.10.12.10:FF:000004">
    <property type="entry name" value="Delta3,5-delta2,4-dienoyl-CoA isomerase"/>
    <property type="match status" value="1"/>
</dbReference>